<dbReference type="InterPro" id="IPR032675">
    <property type="entry name" value="LRR_dom_sf"/>
</dbReference>
<keyword evidence="2" id="KW-1185">Reference proteome</keyword>
<comment type="caution">
    <text evidence="1">The sequence shown here is derived from an EMBL/GenBank/DDBJ whole genome shotgun (WGS) entry which is preliminary data.</text>
</comment>
<protein>
    <recommendedName>
        <fullName evidence="3">F-box domain-containing protein</fullName>
    </recommendedName>
</protein>
<proteinExistence type="predicted"/>
<dbReference type="Gene3D" id="3.80.10.10">
    <property type="entry name" value="Ribonuclease Inhibitor"/>
    <property type="match status" value="1"/>
</dbReference>
<dbReference type="AlphaFoldDB" id="A0A9P5XXL2"/>
<gene>
    <name evidence="1" type="ORF">BDZ94DRAFT_82627</name>
</gene>
<evidence type="ECO:0008006" key="3">
    <source>
        <dbReference type="Google" id="ProtNLM"/>
    </source>
</evidence>
<accession>A0A9P5XXL2</accession>
<name>A0A9P5XXL2_9AGAR</name>
<dbReference type="EMBL" id="MU150335">
    <property type="protein sequence ID" value="KAF9458623.1"/>
    <property type="molecule type" value="Genomic_DNA"/>
</dbReference>
<evidence type="ECO:0000313" key="2">
    <source>
        <dbReference type="Proteomes" id="UP000807353"/>
    </source>
</evidence>
<dbReference type="Proteomes" id="UP000807353">
    <property type="component" value="Unassembled WGS sequence"/>
</dbReference>
<organism evidence="1 2">
    <name type="scientific">Collybia nuda</name>
    <dbReference type="NCBI Taxonomy" id="64659"/>
    <lineage>
        <taxon>Eukaryota</taxon>
        <taxon>Fungi</taxon>
        <taxon>Dikarya</taxon>
        <taxon>Basidiomycota</taxon>
        <taxon>Agaricomycotina</taxon>
        <taxon>Agaricomycetes</taxon>
        <taxon>Agaricomycetidae</taxon>
        <taxon>Agaricales</taxon>
        <taxon>Tricholomatineae</taxon>
        <taxon>Clitocybaceae</taxon>
        <taxon>Collybia</taxon>
    </lineage>
</organism>
<reference evidence="1" key="1">
    <citation type="submission" date="2020-11" db="EMBL/GenBank/DDBJ databases">
        <authorList>
            <consortium name="DOE Joint Genome Institute"/>
            <person name="Ahrendt S."/>
            <person name="Riley R."/>
            <person name="Andreopoulos W."/>
            <person name="Labutti K."/>
            <person name="Pangilinan J."/>
            <person name="Ruiz-Duenas F.J."/>
            <person name="Barrasa J.M."/>
            <person name="Sanchez-Garcia M."/>
            <person name="Camarero S."/>
            <person name="Miyauchi S."/>
            <person name="Serrano A."/>
            <person name="Linde D."/>
            <person name="Babiker R."/>
            <person name="Drula E."/>
            <person name="Ayuso-Fernandez I."/>
            <person name="Pacheco R."/>
            <person name="Padilla G."/>
            <person name="Ferreira P."/>
            <person name="Barriuso J."/>
            <person name="Kellner H."/>
            <person name="Castanera R."/>
            <person name="Alfaro M."/>
            <person name="Ramirez L."/>
            <person name="Pisabarro A.G."/>
            <person name="Kuo A."/>
            <person name="Tritt A."/>
            <person name="Lipzen A."/>
            <person name="He G."/>
            <person name="Yan M."/>
            <person name="Ng V."/>
            <person name="Cullen D."/>
            <person name="Martin F."/>
            <person name="Rosso M.-N."/>
            <person name="Henrissat B."/>
            <person name="Hibbett D."/>
            <person name="Martinez A.T."/>
            <person name="Grigoriev I.V."/>
        </authorList>
    </citation>
    <scope>NUCLEOTIDE SEQUENCE</scope>
    <source>
        <strain evidence="1">CBS 247.69</strain>
    </source>
</reference>
<evidence type="ECO:0000313" key="1">
    <source>
        <dbReference type="EMBL" id="KAF9458623.1"/>
    </source>
</evidence>
<dbReference type="OrthoDB" id="3266451at2759"/>
<sequence length="469" mass="52855">MDASYQRAQLELAEAELYTLDFDLAVLLAKRSRLVRRISQYRASLAPCNKLPSELIIEIIKLNMPELQPLPLVLGKLDPRLQITQICSHWRRAAFGLNKLWDSVRLNVCDRSSPIKLIAAWFRQCSSGTFTLKISGFSKDFDTDCLFEELLIPYSSRIVSLSSILMNANHFSATAFDILESLRLTHAPRKVNIGEPMIAPLLRHFEVTGITRNIDNRLIELLPRVPWRQLTSIHLTGWFNFSNICDILVHCHSLEDCQIDTVSGISPDVDHPLVELPRLKSLWIKFGSAVLYHELFSFVAPGLTSLSVNHPPQIPITLKKFSAFINTFISTLRHLEITKNPFDYLPAAPTLQVTHMPQFVTQLTSKEFTIDLGTLARIGTGELLPDLEVLEFLAADRTKIENIADALIPKQSSKTPRLKDVYIHTGQRFCSGERLGELHSQGINIWAVYRYPHVEGTGVGGAVGTWTLV</sequence>